<gene>
    <name evidence="1" type="ORF">GWI33_022872</name>
</gene>
<name>A0A834INZ6_RHYFE</name>
<comment type="caution">
    <text evidence="1">The sequence shown here is derived from an EMBL/GenBank/DDBJ whole genome shotgun (WGS) entry which is preliminary data.</text>
</comment>
<sequence length="36" mass="4036">ITRESEWSNSLAYLEPVLKDSLGKLGVGRIKIYANN</sequence>
<evidence type="ECO:0000313" key="1">
    <source>
        <dbReference type="EMBL" id="KAF7283835.1"/>
    </source>
</evidence>
<dbReference type="Proteomes" id="UP000625711">
    <property type="component" value="Unassembled WGS sequence"/>
</dbReference>
<proteinExistence type="predicted"/>
<dbReference type="AlphaFoldDB" id="A0A834INZ6"/>
<keyword evidence="2" id="KW-1185">Reference proteome</keyword>
<organism evidence="1 2">
    <name type="scientific">Rhynchophorus ferrugineus</name>
    <name type="common">Red palm weevil</name>
    <name type="synonym">Curculio ferrugineus</name>
    <dbReference type="NCBI Taxonomy" id="354439"/>
    <lineage>
        <taxon>Eukaryota</taxon>
        <taxon>Metazoa</taxon>
        <taxon>Ecdysozoa</taxon>
        <taxon>Arthropoda</taxon>
        <taxon>Hexapoda</taxon>
        <taxon>Insecta</taxon>
        <taxon>Pterygota</taxon>
        <taxon>Neoptera</taxon>
        <taxon>Endopterygota</taxon>
        <taxon>Coleoptera</taxon>
        <taxon>Polyphaga</taxon>
        <taxon>Cucujiformia</taxon>
        <taxon>Curculionidae</taxon>
        <taxon>Dryophthorinae</taxon>
        <taxon>Rhynchophorus</taxon>
    </lineage>
</organism>
<protein>
    <submittedName>
        <fullName evidence="1">Uncharacterized protein</fullName>
    </submittedName>
</protein>
<accession>A0A834INZ6</accession>
<feature type="non-terminal residue" evidence="1">
    <location>
        <position position="1"/>
    </location>
</feature>
<dbReference type="EMBL" id="JAACXV010000086">
    <property type="protein sequence ID" value="KAF7283835.1"/>
    <property type="molecule type" value="Genomic_DNA"/>
</dbReference>
<reference evidence="1" key="1">
    <citation type="submission" date="2020-08" db="EMBL/GenBank/DDBJ databases">
        <title>Genome sequencing and assembly of the red palm weevil Rhynchophorus ferrugineus.</title>
        <authorList>
            <person name="Dias G.B."/>
            <person name="Bergman C.M."/>
            <person name="Manee M."/>
        </authorList>
    </citation>
    <scope>NUCLEOTIDE SEQUENCE</scope>
    <source>
        <strain evidence="1">AA-2017</strain>
        <tissue evidence="1">Whole larva</tissue>
    </source>
</reference>
<evidence type="ECO:0000313" key="2">
    <source>
        <dbReference type="Proteomes" id="UP000625711"/>
    </source>
</evidence>